<gene>
    <name evidence="2" type="ORF">BKE38_11255</name>
</gene>
<evidence type="ECO:0000313" key="3">
    <source>
        <dbReference type="Proteomes" id="UP000188879"/>
    </source>
</evidence>
<dbReference type="GO" id="GO:0008757">
    <property type="term" value="F:S-adenosylmethionine-dependent methyltransferase activity"/>
    <property type="evidence" value="ECO:0007669"/>
    <property type="project" value="InterPro"/>
</dbReference>
<accession>A0A1V2H532</accession>
<dbReference type="EMBL" id="MLCO01000091">
    <property type="protein sequence ID" value="ONG53967.1"/>
    <property type="molecule type" value="Genomic_DNA"/>
</dbReference>
<dbReference type="OrthoDB" id="148175at2"/>
<dbReference type="RefSeq" id="WP_076957454.1">
    <property type="nucleotide sequence ID" value="NZ_MLCO01000091.1"/>
</dbReference>
<feature type="domain" description="Methyltransferase type 11" evidence="1">
    <location>
        <begin position="224"/>
        <end position="270"/>
    </location>
</feature>
<evidence type="ECO:0000259" key="1">
    <source>
        <dbReference type="Pfam" id="PF08241"/>
    </source>
</evidence>
<sequence>MADGLLRQRPVNVLYLRDRNHRALQLSVDSLEGPAPLRLNGGFGLRDSRILVTLPPGAAAAPPAALTTGQGRSLNNDIQQRVAAPSCAAAQPAQRLPPALAARLRAIAGADDFTADEWSGRCSLCGWEGLFRRAHRSERETFACQDCRATLRYRGQAETLLTLLGEGRFATLAALADSGGLDGLAIFEPGISGPLRRWLRQAGHYEQSFHDPALPSGTGRDGLTCQDLMGTAFAAERFDLVVTSDILEHVRRPFAAFAEIRRILKPGGRHVWTVPFGGEPPALMRARVDASGAEDRLLLPAVYHGSGGDGLSLVYTDFGRDIGRLLAEQGLPTRAVRHRLEGDRVVAVTFVSTRAALPEEDLAAAPPGGGPG</sequence>
<dbReference type="InterPro" id="IPR013216">
    <property type="entry name" value="Methyltransf_11"/>
</dbReference>
<dbReference type="Proteomes" id="UP000188879">
    <property type="component" value="Unassembled WGS sequence"/>
</dbReference>
<comment type="caution">
    <text evidence="2">The sequence shown here is derived from an EMBL/GenBank/DDBJ whole genome shotgun (WGS) entry which is preliminary data.</text>
</comment>
<organism evidence="2 3">
    <name type="scientific">Teichococcus deserti</name>
    <dbReference type="NCBI Taxonomy" id="1817963"/>
    <lineage>
        <taxon>Bacteria</taxon>
        <taxon>Pseudomonadati</taxon>
        <taxon>Pseudomonadota</taxon>
        <taxon>Alphaproteobacteria</taxon>
        <taxon>Acetobacterales</taxon>
        <taxon>Roseomonadaceae</taxon>
        <taxon>Roseomonas</taxon>
    </lineage>
</organism>
<dbReference type="Pfam" id="PF08241">
    <property type="entry name" value="Methyltransf_11"/>
    <property type="match status" value="1"/>
</dbReference>
<name>A0A1V2H532_9PROT</name>
<dbReference type="SUPFAM" id="SSF53335">
    <property type="entry name" value="S-adenosyl-L-methionine-dependent methyltransferases"/>
    <property type="match status" value="1"/>
</dbReference>
<reference evidence="2 3" key="1">
    <citation type="submission" date="2016-10" db="EMBL/GenBank/DDBJ databases">
        <title>Draft Genome sequence of Roseomonas sp. strain M3.</title>
        <authorList>
            <person name="Subhash Y."/>
            <person name="Lee S."/>
        </authorList>
    </citation>
    <scope>NUCLEOTIDE SEQUENCE [LARGE SCALE GENOMIC DNA]</scope>
    <source>
        <strain evidence="2 3">M3</strain>
    </source>
</reference>
<dbReference type="InterPro" id="IPR029063">
    <property type="entry name" value="SAM-dependent_MTases_sf"/>
</dbReference>
<dbReference type="Gene3D" id="3.40.50.150">
    <property type="entry name" value="Vaccinia Virus protein VP39"/>
    <property type="match status" value="1"/>
</dbReference>
<dbReference type="AlphaFoldDB" id="A0A1V2H532"/>
<keyword evidence="3" id="KW-1185">Reference proteome</keyword>
<protein>
    <recommendedName>
        <fullName evidence="1">Methyltransferase type 11 domain-containing protein</fullName>
    </recommendedName>
</protein>
<evidence type="ECO:0000313" key="2">
    <source>
        <dbReference type="EMBL" id="ONG53967.1"/>
    </source>
</evidence>
<proteinExistence type="predicted"/>